<dbReference type="STRING" id="1163617.SCD_n00439"/>
<dbReference type="AlphaFoldDB" id="S6AB40"/>
<dbReference type="Proteomes" id="UP000015559">
    <property type="component" value="Chromosome"/>
</dbReference>
<evidence type="ECO:0000313" key="1">
    <source>
        <dbReference type="EMBL" id="BAN34288.1"/>
    </source>
</evidence>
<name>S6AB40_SULDS</name>
<dbReference type="InterPro" id="IPR021831">
    <property type="entry name" value="ParD-like"/>
</dbReference>
<dbReference type="EMBL" id="AP013066">
    <property type="protein sequence ID" value="BAN34288.1"/>
    <property type="molecule type" value="Genomic_DNA"/>
</dbReference>
<evidence type="ECO:0000313" key="2">
    <source>
        <dbReference type="Proteomes" id="UP000015559"/>
    </source>
</evidence>
<dbReference type="HOGENOM" id="CLU_177491_2_0_4"/>
<reference evidence="1 2" key="1">
    <citation type="journal article" date="2012" name="Appl. Environ. Microbiol.">
        <title>Draft genome sequence of a psychrotolerant sulfur-oxidizing bacterium, Sulfuricella denitrificans skB26, and proteomic insights into cold adaptation.</title>
        <authorList>
            <person name="Watanabe T."/>
            <person name="Kojima H."/>
            <person name="Fukui M."/>
        </authorList>
    </citation>
    <scope>NUCLEOTIDE SEQUENCE [LARGE SCALE GENOMIC DNA]</scope>
    <source>
        <strain evidence="2">skB26</strain>
    </source>
</reference>
<organism evidence="1 2">
    <name type="scientific">Sulfuricella denitrificans (strain DSM 22764 / NBRC 105220 / skB26)</name>
    <dbReference type="NCBI Taxonomy" id="1163617"/>
    <lineage>
        <taxon>Bacteria</taxon>
        <taxon>Pseudomonadati</taxon>
        <taxon>Pseudomonadota</taxon>
        <taxon>Betaproteobacteria</taxon>
        <taxon>Nitrosomonadales</taxon>
        <taxon>Sulfuricellaceae</taxon>
        <taxon>Sulfuricella</taxon>
    </lineage>
</organism>
<dbReference type="Pfam" id="PF11903">
    <property type="entry name" value="ParD_like"/>
    <property type="match status" value="1"/>
</dbReference>
<dbReference type="RefSeq" id="WP_009206766.1">
    <property type="nucleotide sequence ID" value="NC_022357.1"/>
</dbReference>
<dbReference type="eggNOG" id="ENOG5032X4S">
    <property type="taxonomic scope" value="Bacteria"/>
</dbReference>
<dbReference type="KEGG" id="sdr:SCD_n00439"/>
<sequence>MSASTSIRINQELYEQAKQDATLEHRSIAGQIEFWARVGRAALDNPDLPVSFVAESLASMGESRDQSQPFVPRSRRG</sequence>
<dbReference type="OrthoDB" id="5422561at2"/>
<proteinExistence type="predicted"/>
<keyword evidence="2" id="KW-1185">Reference proteome</keyword>
<protein>
    <recommendedName>
        <fullName evidence="3">ParD-like antitoxin of type II toxin-antitoxin system</fullName>
    </recommendedName>
</protein>
<accession>S6AB40</accession>
<evidence type="ECO:0008006" key="3">
    <source>
        <dbReference type="Google" id="ProtNLM"/>
    </source>
</evidence>
<gene>
    <name evidence="1" type="ORF">SCD_n00439</name>
</gene>